<feature type="domain" description="RagB/SusD" evidence="7">
    <location>
        <begin position="333"/>
        <end position="452"/>
    </location>
</feature>
<keyword evidence="3 6" id="KW-0732">Signal</keyword>
<keyword evidence="10" id="KW-1185">Reference proteome</keyword>
<name>A0A1T5FIM0_9SPHI</name>
<comment type="similarity">
    <text evidence="2">Belongs to the SusD family.</text>
</comment>
<dbReference type="GO" id="GO:0009279">
    <property type="term" value="C:cell outer membrane"/>
    <property type="evidence" value="ECO:0007669"/>
    <property type="project" value="UniProtKB-SubCell"/>
</dbReference>
<evidence type="ECO:0000259" key="8">
    <source>
        <dbReference type="Pfam" id="PF14322"/>
    </source>
</evidence>
<dbReference type="Proteomes" id="UP000190150">
    <property type="component" value="Unassembled WGS sequence"/>
</dbReference>
<evidence type="ECO:0000313" key="10">
    <source>
        <dbReference type="Proteomes" id="UP000190150"/>
    </source>
</evidence>
<dbReference type="Pfam" id="PF07980">
    <property type="entry name" value="SusD_RagB"/>
    <property type="match status" value="1"/>
</dbReference>
<dbReference type="PROSITE" id="PS51257">
    <property type="entry name" value="PROKAR_LIPOPROTEIN"/>
    <property type="match status" value="1"/>
</dbReference>
<dbReference type="EMBL" id="FUZF01000016">
    <property type="protein sequence ID" value="SKB95942.1"/>
    <property type="molecule type" value="Genomic_DNA"/>
</dbReference>
<accession>A0A1T5FIM0</accession>
<dbReference type="InterPro" id="IPR012944">
    <property type="entry name" value="SusD_RagB_dom"/>
</dbReference>
<gene>
    <name evidence="9" type="ORF">SAMN05660841_03290</name>
</gene>
<keyword evidence="5" id="KW-0998">Cell outer membrane</keyword>
<dbReference type="Gene3D" id="1.25.40.390">
    <property type="match status" value="2"/>
</dbReference>
<evidence type="ECO:0000256" key="6">
    <source>
        <dbReference type="SAM" id="SignalP"/>
    </source>
</evidence>
<organism evidence="9 10">
    <name type="scientific">Sphingobacterium nematocida</name>
    <dbReference type="NCBI Taxonomy" id="1513896"/>
    <lineage>
        <taxon>Bacteria</taxon>
        <taxon>Pseudomonadati</taxon>
        <taxon>Bacteroidota</taxon>
        <taxon>Sphingobacteriia</taxon>
        <taxon>Sphingobacteriales</taxon>
        <taxon>Sphingobacteriaceae</taxon>
        <taxon>Sphingobacterium</taxon>
    </lineage>
</organism>
<dbReference type="AlphaFoldDB" id="A0A1T5FIM0"/>
<evidence type="ECO:0000256" key="3">
    <source>
        <dbReference type="ARBA" id="ARBA00022729"/>
    </source>
</evidence>
<dbReference type="RefSeq" id="WP_079644688.1">
    <property type="nucleotide sequence ID" value="NZ_FUZF01000016.1"/>
</dbReference>
<protein>
    <submittedName>
        <fullName evidence="9">SusD family protein</fullName>
    </submittedName>
</protein>
<dbReference type="InterPro" id="IPR033985">
    <property type="entry name" value="SusD-like_N"/>
</dbReference>
<evidence type="ECO:0000259" key="7">
    <source>
        <dbReference type="Pfam" id="PF07980"/>
    </source>
</evidence>
<evidence type="ECO:0000256" key="4">
    <source>
        <dbReference type="ARBA" id="ARBA00023136"/>
    </source>
</evidence>
<dbReference type="Pfam" id="PF14322">
    <property type="entry name" value="SusD-like_3"/>
    <property type="match status" value="1"/>
</dbReference>
<dbReference type="InterPro" id="IPR011990">
    <property type="entry name" value="TPR-like_helical_dom_sf"/>
</dbReference>
<feature type="domain" description="SusD-like N-terminal" evidence="8">
    <location>
        <begin position="87"/>
        <end position="227"/>
    </location>
</feature>
<proteinExistence type="inferred from homology"/>
<evidence type="ECO:0000256" key="2">
    <source>
        <dbReference type="ARBA" id="ARBA00006275"/>
    </source>
</evidence>
<evidence type="ECO:0000256" key="1">
    <source>
        <dbReference type="ARBA" id="ARBA00004442"/>
    </source>
</evidence>
<reference evidence="10" key="1">
    <citation type="submission" date="2017-02" db="EMBL/GenBank/DDBJ databases">
        <authorList>
            <person name="Varghese N."/>
            <person name="Submissions S."/>
        </authorList>
    </citation>
    <scope>NUCLEOTIDE SEQUENCE [LARGE SCALE GENOMIC DNA]</scope>
    <source>
        <strain evidence="10">DSM 24091</strain>
    </source>
</reference>
<keyword evidence="4" id="KW-0472">Membrane</keyword>
<dbReference type="STRING" id="1513896.SAMN05660841_03290"/>
<dbReference type="SUPFAM" id="SSF48452">
    <property type="entry name" value="TPR-like"/>
    <property type="match status" value="1"/>
</dbReference>
<evidence type="ECO:0000313" key="9">
    <source>
        <dbReference type="EMBL" id="SKB95942.1"/>
    </source>
</evidence>
<evidence type="ECO:0000256" key="5">
    <source>
        <dbReference type="ARBA" id="ARBA00023237"/>
    </source>
</evidence>
<feature type="signal peptide" evidence="6">
    <location>
        <begin position="1"/>
        <end position="21"/>
    </location>
</feature>
<comment type="subcellular location">
    <subcellularLocation>
        <location evidence="1">Cell outer membrane</location>
    </subcellularLocation>
</comment>
<sequence>MRYNPKYIFWAMALCITALTACNKYLDITPKGYTLLTTVTNYDQWLNDYDALGLSHAPLSLNLLGDNVDQSAIPVPATDVNDLIYTWAPQYARDQSTLPTFWGQHYSVINKYNTVLAGIDEATGGTNQQKASLKAEALLGRAFEYWYLVNEYGPVYDPATADRDLAVPFVTSNDVAQATPPRSTVKEIYDRIISDINAALPNLPANNSSAPWRGSSAAAYSVLARIFFYSGDYTGAAKNAQLALDNGRATMLDFKTFNLYSYATVFLPDAIYWRGNGVFQEILPSFFSAYDPRDLRKQLWYFSQGDARGKTSFSPAFVAKSFTYTNFGTSVQEMKLIIAEAAVRKGELAIALQQVNDIRAARFPSPYQKLISSDQETVLNWVLRERGFEMPSSGLRWFDMRRLDKEGKMPAVNRYDAKNNIIATLPPHSPRYTLQIPQRVLLNNPGMPQNPGE</sequence>
<feature type="chain" id="PRO_5012888470" evidence="6">
    <location>
        <begin position="22"/>
        <end position="453"/>
    </location>
</feature>